<protein>
    <submittedName>
        <fullName evidence="1">Transposon Ty3-I Gag-Pol polyprotein</fullName>
    </submittedName>
</protein>
<sequence>DHFPISLFSDSLEVCLTSSTQFEFDKNSEVSHICSLFDSLQVVNEDGWKPKFEELPQCDDTPVPSSVQPPKLDLKPLPSDLKYAYLGQIPSHWNSQDKKKFLSQVHNFFWDDPYLFKYCPDQIIRRCVPDNEIQRIISFSHSEACGGHFSAKKTTAKILQCGFYWPTLFKDTYEFCKACDRCQKLGGITRRNMMPLNPILIIEIFDCWGIDFMGPFPPSFGYLYILVGVDYVSKWIEAIPCENNDHKIVLKFLKENIFSRFGIPRAIISDGGLHFCNRPFENLMKKYGITHKVSTPYHPQTSGQVELANREIKHILEKSVNPNRKDWSLRLIDALWAYRTAFK</sequence>
<evidence type="ECO:0000313" key="1">
    <source>
        <dbReference type="EMBL" id="KAJ4717051.1"/>
    </source>
</evidence>
<keyword evidence="2" id="KW-1185">Reference proteome</keyword>
<reference evidence="1 2" key="1">
    <citation type="journal article" date="2023" name="Science">
        <title>Complex scaffold remodeling in plant triterpene biosynthesis.</title>
        <authorList>
            <person name="De La Pena R."/>
            <person name="Hodgson H."/>
            <person name="Liu J.C."/>
            <person name="Stephenson M.J."/>
            <person name="Martin A.C."/>
            <person name="Owen C."/>
            <person name="Harkess A."/>
            <person name="Leebens-Mack J."/>
            <person name="Jimenez L.E."/>
            <person name="Osbourn A."/>
            <person name="Sattely E.S."/>
        </authorList>
    </citation>
    <scope>NUCLEOTIDE SEQUENCE [LARGE SCALE GENOMIC DNA]</scope>
    <source>
        <strain evidence="2">cv. JPN11</strain>
        <tissue evidence="1">Leaf</tissue>
    </source>
</reference>
<organism evidence="1 2">
    <name type="scientific">Melia azedarach</name>
    <name type="common">Chinaberry tree</name>
    <dbReference type="NCBI Taxonomy" id="155640"/>
    <lineage>
        <taxon>Eukaryota</taxon>
        <taxon>Viridiplantae</taxon>
        <taxon>Streptophyta</taxon>
        <taxon>Embryophyta</taxon>
        <taxon>Tracheophyta</taxon>
        <taxon>Spermatophyta</taxon>
        <taxon>Magnoliopsida</taxon>
        <taxon>eudicotyledons</taxon>
        <taxon>Gunneridae</taxon>
        <taxon>Pentapetalae</taxon>
        <taxon>rosids</taxon>
        <taxon>malvids</taxon>
        <taxon>Sapindales</taxon>
        <taxon>Meliaceae</taxon>
        <taxon>Melia</taxon>
    </lineage>
</organism>
<feature type="non-terminal residue" evidence="1">
    <location>
        <position position="343"/>
    </location>
</feature>
<dbReference type="EMBL" id="CM051399">
    <property type="protein sequence ID" value="KAJ4717051.1"/>
    <property type="molecule type" value="Genomic_DNA"/>
</dbReference>
<comment type="caution">
    <text evidence="1">The sequence shown here is derived from an EMBL/GenBank/DDBJ whole genome shotgun (WGS) entry which is preliminary data.</text>
</comment>
<dbReference type="Proteomes" id="UP001164539">
    <property type="component" value="Chromosome 6"/>
</dbReference>
<feature type="non-terminal residue" evidence="1">
    <location>
        <position position="1"/>
    </location>
</feature>
<proteinExistence type="predicted"/>
<accession>A0ACC1XZV0</accession>
<evidence type="ECO:0000313" key="2">
    <source>
        <dbReference type="Proteomes" id="UP001164539"/>
    </source>
</evidence>
<gene>
    <name evidence="1" type="ORF">OWV82_011979</name>
</gene>
<name>A0ACC1XZV0_MELAZ</name>